<evidence type="ECO:0008006" key="6">
    <source>
        <dbReference type="Google" id="ProtNLM"/>
    </source>
</evidence>
<dbReference type="GO" id="GO:0008270">
    <property type="term" value="F:zinc ion binding"/>
    <property type="evidence" value="ECO:0007669"/>
    <property type="project" value="UniProtKB-KW"/>
</dbReference>
<proteinExistence type="predicted"/>
<feature type="repeat" description="NHL" evidence="2">
    <location>
        <begin position="171"/>
        <end position="210"/>
    </location>
</feature>
<dbReference type="InterPro" id="IPR001258">
    <property type="entry name" value="NHL_repeat"/>
</dbReference>
<dbReference type="CDD" id="cd05819">
    <property type="entry name" value="NHL"/>
    <property type="match status" value="4"/>
</dbReference>
<feature type="chain" id="PRO_5032833591" description="NHL repeat containing protein-like protein" evidence="3">
    <location>
        <begin position="17"/>
        <end position="1605"/>
    </location>
</feature>
<evidence type="ECO:0000256" key="3">
    <source>
        <dbReference type="SAM" id="SignalP"/>
    </source>
</evidence>
<dbReference type="InterPro" id="IPR011042">
    <property type="entry name" value="6-blade_b-propeller_TolB-like"/>
</dbReference>
<feature type="repeat" description="NHL" evidence="2">
    <location>
        <begin position="507"/>
        <end position="543"/>
    </location>
</feature>
<reference evidence="4" key="1">
    <citation type="submission" date="2021-02" db="EMBL/GenBank/DDBJ databases">
        <authorList>
            <person name="Nowell W R."/>
        </authorList>
    </citation>
    <scope>NUCLEOTIDE SEQUENCE</scope>
</reference>
<feature type="repeat" description="NHL" evidence="2">
    <location>
        <begin position="597"/>
        <end position="640"/>
    </location>
</feature>
<protein>
    <recommendedName>
        <fullName evidence="6">NHL repeat containing protein-like protein</fullName>
    </recommendedName>
</protein>
<gene>
    <name evidence="4" type="ORF">OKA104_LOCUS31466</name>
</gene>
<evidence type="ECO:0000313" key="4">
    <source>
        <dbReference type="EMBL" id="CAF4029343.1"/>
    </source>
</evidence>
<dbReference type="Gene3D" id="2.40.10.500">
    <property type="match status" value="2"/>
</dbReference>
<dbReference type="InterPro" id="IPR050952">
    <property type="entry name" value="TRIM-NHL_E3_ligases"/>
</dbReference>
<keyword evidence="1" id="KW-0677">Repeat</keyword>
<dbReference type="PANTHER" id="PTHR24104">
    <property type="entry name" value="E3 UBIQUITIN-PROTEIN LIGASE NHLRC1-RELATED"/>
    <property type="match status" value="1"/>
</dbReference>
<dbReference type="PANTHER" id="PTHR24104:SF25">
    <property type="entry name" value="PROTEIN LIN-41"/>
    <property type="match status" value="1"/>
</dbReference>
<accession>A0A819QCV5</accession>
<evidence type="ECO:0000256" key="1">
    <source>
        <dbReference type="ARBA" id="ARBA00022737"/>
    </source>
</evidence>
<dbReference type="Pfam" id="PF01436">
    <property type="entry name" value="NHL"/>
    <property type="match status" value="3"/>
</dbReference>
<name>A0A819QCV5_9BILA</name>
<keyword evidence="3" id="KW-0732">Signal</keyword>
<evidence type="ECO:0000313" key="5">
    <source>
        <dbReference type="Proteomes" id="UP000663881"/>
    </source>
</evidence>
<dbReference type="Gene3D" id="2.120.10.30">
    <property type="entry name" value="TolB, C-terminal domain"/>
    <property type="match status" value="6"/>
</dbReference>
<dbReference type="EMBL" id="CAJOAY010003577">
    <property type="protein sequence ID" value="CAF4029343.1"/>
    <property type="molecule type" value="Genomic_DNA"/>
</dbReference>
<comment type="caution">
    <text evidence="4">The sequence shown here is derived from an EMBL/GenBank/DDBJ whole genome shotgun (WGS) entry which is preliminary data.</text>
</comment>
<dbReference type="SUPFAM" id="SSF101898">
    <property type="entry name" value="NHL repeat"/>
    <property type="match status" value="4"/>
</dbReference>
<sequence length="1605" mass="171490">MFNIWLLWLFIGQTSGIAYNLPKFCANATWNPVAITFATSAVVGALPFGIFVDTNNTVYVANRANNRVQIWANNSATPTRNVSGGLNTSYGLFVTDNGDIYVDNGYANNRVDKWALNSNSSVPAMYNCGPCYSLFIDINNMLYCSLYNSNKIIAKSLNTNLNIWKTVAGTGTAGATPSTLNTPCDIFVDNNLNLYVADNVNNRIQKFASGQLNGTTITTGTFTLANPTSIILDFNGYLFILDQGNNRLIGSGPYGYRCIAACSGTSGSSSTQLYASYLLRFDSYGNIFVSDLNNNRIQKFFLVTNGCNGTTTTSMTTMSSGTSMNSTQSVPLLTSTYGTNSTNISSSTSLSYNLPKFSAYATWSSNGVTLFNATTVGTSPYGLFVNTNNTLYVCEYSKNMIQVWLENSIVPIRNISGGLSSPYAMFVTVNGDVYVDNGNANSQVDKWAVNTTAGISVMVVKAACYGLFVDIYNNIYCSQYAYHQVVTKSLNSSSNMWIIAAGTDCQGSTSNTLYNPRGIFVDTNLNLYVADYNNNRIQLFLSNQLNAVTVAGSGASSTISLSGPSGVVLDADGYLFITDSSDNRIIGSGPNGFRCLVGCSQVGGSASNQLNNPLTLSFDSHGNIFITDGSNYRIQKFLKTSNIYSTTINQPSFCPSTTWYTDGITFANSSTVGTNVYGVFVSINNTVYVANLQTNKVVVWFEGSTNPDKILSGSLNIPFDLFVTPLGDIYVDNGYSYGRVDKFPFNSNISTSVMSVPNVCAGIFVDISNTLYCAASNSHQVVKKWLNDTVLTSTIVAGNGTAGSTATTLDYPYGIFVDAKLNLYVADTLNERIQMFPLGKLTGITLAGAGASGTVTLNNPNGITLDGNGYLFIADTNNNRIIGQGPYGFRCLFGCTTISGSTSNQLSYPTTLRFDSYGNLYVADKGNSRVQKFILASNSCSLSYNQPTFCYNALWSSSAVTFASSSTIGTLPYGIFINGINTVYVPNRVSNTILSWPQWNTTPTSNSYSNLNNPYSLFMSMTGDIYTDNGYLYGRVDKYVFNTSNRVTVMNVNGSCYGLFIDINNNLYCSLKNLHQVVTLLLNNSTTIPTIAAGNGSAGSLSNMLNSPQGIYVDSNFNLYIADCANNRIQFVQTGQLDGVAIAGNGSSANITLNYPTGIVLDSNGYLFIVDSYNHRIVASSYYGFRCIVGCSGGGSTMYQLSFPQSMAFDSYGNIYVTDRNNSRQSQPPPPLLLRVAAAVPQLALRLLPPVRQQAVAVLQVPLPPPPVPLVPLPLAVLLLVVAVPPAVLLLRPPVLQVVLLLPPLVLQRVAAVPQVVLLRVAVAPQAALLPRPPLAVLLLLPPPLVLLRLAAVPQVVLLRVAAVPQVVLLRVAVVPQAALQPRPPLAVLLLPLPPQVLQQVAAVPQVALLLPPPPQVLQQAAAVPQLAPLQAVVVPQVALLLPPPPQVLQQAAAVPQLAPLPPAVVPQLAALQAAAVPQVVLLLPPPVPQVVLLLPLPVPVLQVVPPAVPLRAVSVPQVALLLPPPPQVLQQAVAVPQLAPLQAAVVPQVVLLLPLPVPVLQVVPLAVPLRAVAALQVAVQRVVAVPQLVLLLPLAVPQVARLLS</sequence>
<feature type="signal peptide" evidence="3">
    <location>
        <begin position="1"/>
        <end position="16"/>
    </location>
</feature>
<evidence type="ECO:0000256" key="2">
    <source>
        <dbReference type="PROSITE-ProRule" id="PRU00504"/>
    </source>
</evidence>
<organism evidence="4 5">
    <name type="scientific">Adineta steineri</name>
    <dbReference type="NCBI Taxonomy" id="433720"/>
    <lineage>
        <taxon>Eukaryota</taxon>
        <taxon>Metazoa</taxon>
        <taxon>Spiralia</taxon>
        <taxon>Gnathifera</taxon>
        <taxon>Rotifera</taxon>
        <taxon>Eurotatoria</taxon>
        <taxon>Bdelloidea</taxon>
        <taxon>Adinetida</taxon>
        <taxon>Adinetidae</taxon>
        <taxon>Adineta</taxon>
    </lineage>
</organism>
<dbReference type="Proteomes" id="UP000663881">
    <property type="component" value="Unassembled WGS sequence"/>
</dbReference>
<dbReference type="PROSITE" id="PS51125">
    <property type="entry name" value="NHL"/>
    <property type="match status" value="3"/>
</dbReference>